<dbReference type="EMBL" id="LGRX02020412">
    <property type="protein sequence ID" value="KAK3257513.1"/>
    <property type="molecule type" value="Genomic_DNA"/>
</dbReference>
<accession>A0AAE0FD70</accession>
<dbReference type="Proteomes" id="UP001190700">
    <property type="component" value="Unassembled WGS sequence"/>
</dbReference>
<evidence type="ECO:0000256" key="1">
    <source>
        <dbReference type="SAM" id="MobiDB-lite"/>
    </source>
</evidence>
<protein>
    <submittedName>
        <fullName evidence="2">Uncharacterized protein</fullName>
    </submittedName>
</protein>
<gene>
    <name evidence="2" type="ORF">CYMTET_33400</name>
</gene>
<organism evidence="2 3">
    <name type="scientific">Cymbomonas tetramitiformis</name>
    <dbReference type="NCBI Taxonomy" id="36881"/>
    <lineage>
        <taxon>Eukaryota</taxon>
        <taxon>Viridiplantae</taxon>
        <taxon>Chlorophyta</taxon>
        <taxon>Pyramimonadophyceae</taxon>
        <taxon>Pyramimonadales</taxon>
        <taxon>Pyramimonadaceae</taxon>
        <taxon>Cymbomonas</taxon>
    </lineage>
</organism>
<evidence type="ECO:0000313" key="2">
    <source>
        <dbReference type="EMBL" id="KAK3257513.1"/>
    </source>
</evidence>
<evidence type="ECO:0000313" key="3">
    <source>
        <dbReference type="Proteomes" id="UP001190700"/>
    </source>
</evidence>
<feature type="region of interest" description="Disordered" evidence="1">
    <location>
        <begin position="1"/>
        <end position="23"/>
    </location>
</feature>
<sequence length="306" mass="33871">MFYDAAARHADTPATPAKPATQPTAGSLASAFVAALWCTLQRDHFDVAVAKCVQRKMFNHKEQRFTGAESHVATLFPRLVCALREVFVTEDAARSLPYLLWMTPPASVQGVAPNRLLYSTLELLVEDPNSPAADWMDSSSTASLLDGKRVPLEFARSLLHCDDPLQGTSGLLAVCVVADDAISDFNAALVALHARRSTLNESDVKTLFIKALDQAFYQPLVSRPLTHDQRDDTDLLTMQQWVHECFSAHMRAQAFAKPAISSFAATCDHKHFSDLRPFAPRRRRPLIGLTGYGQIKPIEHWVGRMS</sequence>
<proteinExistence type="predicted"/>
<keyword evidence="3" id="KW-1185">Reference proteome</keyword>
<comment type="caution">
    <text evidence="2">The sequence shown here is derived from an EMBL/GenBank/DDBJ whole genome shotgun (WGS) entry which is preliminary data.</text>
</comment>
<feature type="compositionally biased region" description="Basic and acidic residues" evidence="1">
    <location>
        <begin position="1"/>
        <end position="11"/>
    </location>
</feature>
<dbReference type="AlphaFoldDB" id="A0AAE0FD70"/>
<feature type="compositionally biased region" description="Low complexity" evidence="1">
    <location>
        <begin position="12"/>
        <end position="23"/>
    </location>
</feature>
<reference evidence="2 3" key="1">
    <citation type="journal article" date="2015" name="Genome Biol. Evol.">
        <title>Comparative Genomics of a Bacterivorous Green Alga Reveals Evolutionary Causalities and Consequences of Phago-Mixotrophic Mode of Nutrition.</title>
        <authorList>
            <person name="Burns J.A."/>
            <person name="Paasch A."/>
            <person name="Narechania A."/>
            <person name="Kim E."/>
        </authorList>
    </citation>
    <scope>NUCLEOTIDE SEQUENCE [LARGE SCALE GENOMIC DNA]</scope>
    <source>
        <strain evidence="2 3">PLY_AMNH</strain>
    </source>
</reference>
<name>A0AAE0FD70_9CHLO</name>